<organism evidence="2 3">
    <name type="scientific">Tenacibaculum soleae</name>
    <dbReference type="NCBI Taxonomy" id="447689"/>
    <lineage>
        <taxon>Bacteria</taxon>
        <taxon>Pseudomonadati</taxon>
        <taxon>Bacteroidota</taxon>
        <taxon>Flavobacteriia</taxon>
        <taxon>Flavobacteriales</taxon>
        <taxon>Flavobacteriaceae</taxon>
        <taxon>Tenacibaculum</taxon>
    </lineage>
</organism>
<dbReference type="EMBL" id="MAKX01000001">
    <property type="protein sequence ID" value="OCK43224.1"/>
    <property type="molecule type" value="Genomic_DNA"/>
</dbReference>
<dbReference type="RefSeq" id="WP_068701359.1">
    <property type="nucleotide sequence ID" value="NZ_JAUOSW010000008.1"/>
</dbReference>
<keyword evidence="3" id="KW-1185">Reference proteome</keyword>
<gene>
    <name evidence="2" type="ORF">BA195_00525</name>
</gene>
<accession>A0A1B9Y086</accession>
<keyword evidence="1" id="KW-0812">Transmembrane</keyword>
<dbReference type="Proteomes" id="UP000093186">
    <property type="component" value="Unassembled WGS sequence"/>
</dbReference>
<dbReference type="STRING" id="447689.BA195_00525"/>
<sequence>MLQKIKTLKIIHLALVGGVTLAYFLIGDFENILNLQIDNASLIYSFIPALAYVLSNFVFRNALNKITKDSTNDEKFAIYQTASIIKWAILEGACFLILLLKPDFILFGVILLFYLILLAPKEDKIFQLLKIKNSNL</sequence>
<name>A0A1B9Y086_9FLAO</name>
<feature type="transmembrane region" description="Helical" evidence="1">
    <location>
        <begin position="79"/>
        <end position="98"/>
    </location>
</feature>
<evidence type="ECO:0000313" key="3">
    <source>
        <dbReference type="Proteomes" id="UP000093186"/>
    </source>
</evidence>
<dbReference type="OrthoDB" id="1121914at2"/>
<evidence type="ECO:0000313" key="2">
    <source>
        <dbReference type="EMBL" id="OCK43224.1"/>
    </source>
</evidence>
<keyword evidence="1" id="KW-0472">Membrane</keyword>
<feature type="transmembrane region" description="Helical" evidence="1">
    <location>
        <begin position="104"/>
        <end position="120"/>
    </location>
</feature>
<reference evidence="2 3" key="1">
    <citation type="submission" date="2016-06" db="EMBL/GenBank/DDBJ databases">
        <title>Draft Genome Sequence of Tenacibaculum soleae UCD-KL19.</title>
        <authorList>
            <person name="Eisen J.A."/>
            <person name="Coil D.A."/>
            <person name="Lujan K.M."/>
        </authorList>
    </citation>
    <scope>NUCLEOTIDE SEQUENCE [LARGE SCALE GENOMIC DNA]</scope>
    <source>
        <strain evidence="2 3">UCD-KL19</strain>
    </source>
</reference>
<feature type="transmembrane region" description="Helical" evidence="1">
    <location>
        <begin position="7"/>
        <end position="26"/>
    </location>
</feature>
<feature type="transmembrane region" description="Helical" evidence="1">
    <location>
        <begin position="41"/>
        <end position="59"/>
    </location>
</feature>
<comment type="caution">
    <text evidence="2">The sequence shown here is derived from an EMBL/GenBank/DDBJ whole genome shotgun (WGS) entry which is preliminary data.</text>
</comment>
<dbReference type="AlphaFoldDB" id="A0A1B9Y086"/>
<evidence type="ECO:0000256" key="1">
    <source>
        <dbReference type="SAM" id="Phobius"/>
    </source>
</evidence>
<proteinExistence type="predicted"/>
<keyword evidence="1" id="KW-1133">Transmembrane helix</keyword>
<protein>
    <submittedName>
        <fullName evidence="2">Uncharacterized protein</fullName>
    </submittedName>
</protein>